<keyword evidence="1" id="KW-0723">Serine/threonine-protein kinase</keyword>
<keyword evidence="3" id="KW-0547">Nucleotide-binding</keyword>
<dbReference type="PANTHER" id="PTHR46716:SF1">
    <property type="entry name" value="MITOGEN-ACTIVATED PROTEIN KINASE KINASE KINASE 7"/>
    <property type="match status" value="1"/>
</dbReference>
<dbReference type="GO" id="GO:0007254">
    <property type="term" value="P:JNK cascade"/>
    <property type="evidence" value="ECO:0007669"/>
    <property type="project" value="TreeGrafter"/>
</dbReference>
<evidence type="ECO:0000256" key="3">
    <source>
        <dbReference type="ARBA" id="ARBA00022741"/>
    </source>
</evidence>
<dbReference type="Pfam" id="PF00069">
    <property type="entry name" value="Pkinase"/>
    <property type="match status" value="1"/>
</dbReference>
<evidence type="ECO:0000256" key="1">
    <source>
        <dbReference type="ARBA" id="ARBA00022527"/>
    </source>
</evidence>
<dbReference type="InterPro" id="IPR011009">
    <property type="entry name" value="Kinase-like_dom_sf"/>
</dbReference>
<dbReference type="PROSITE" id="PS50011">
    <property type="entry name" value="PROTEIN_KINASE_DOM"/>
    <property type="match status" value="1"/>
</dbReference>
<dbReference type="GO" id="GO:0006955">
    <property type="term" value="P:immune response"/>
    <property type="evidence" value="ECO:0007669"/>
    <property type="project" value="TreeGrafter"/>
</dbReference>
<dbReference type="Gene3D" id="1.10.510.10">
    <property type="entry name" value="Transferase(Phosphotransferase) domain 1"/>
    <property type="match status" value="2"/>
</dbReference>
<dbReference type="PANTHER" id="PTHR46716">
    <property type="entry name" value="MITOGEN-ACTIVATED PROTEIN KINASE KINASE KINASE 7"/>
    <property type="match status" value="1"/>
</dbReference>
<organism evidence="8 9">
    <name type="scientific">Glomus cerebriforme</name>
    <dbReference type="NCBI Taxonomy" id="658196"/>
    <lineage>
        <taxon>Eukaryota</taxon>
        <taxon>Fungi</taxon>
        <taxon>Fungi incertae sedis</taxon>
        <taxon>Mucoromycota</taxon>
        <taxon>Glomeromycotina</taxon>
        <taxon>Glomeromycetes</taxon>
        <taxon>Glomerales</taxon>
        <taxon>Glomeraceae</taxon>
        <taxon>Glomus</taxon>
    </lineage>
</organism>
<keyword evidence="9" id="KW-1185">Reference proteome</keyword>
<reference evidence="8 9" key="1">
    <citation type="submission" date="2018-06" db="EMBL/GenBank/DDBJ databases">
        <title>Comparative genomics reveals the genomic features of Rhizophagus irregularis, R. cerebriforme, R. diaphanum and Gigaspora rosea, and their symbiotic lifestyle signature.</title>
        <authorList>
            <person name="Morin E."/>
            <person name="San Clemente H."/>
            <person name="Chen E.C.H."/>
            <person name="De La Providencia I."/>
            <person name="Hainaut M."/>
            <person name="Kuo A."/>
            <person name="Kohler A."/>
            <person name="Murat C."/>
            <person name="Tang N."/>
            <person name="Roy S."/>
            <person name="Loubradou J."/>
            <person name="Henrissat B."/>
            <person name="Grigoriev I.V."/>
            <person name="Corradi N."/>
            <person name="Roux C."/>
            <person name="Martin F.M."/>
        </authorList>
    </citation>
    <scope>NUCLEOTIDE SEQUENCE [LARGE SCALE GENOMIC DNA]</scope>
    <source>
        <strain evidence="8 9">DAOM 227022</strain>
    </source>
</reference>
<name>A0A397SG88_9GLOM</name>
<protein>
    <submittedName>
        <fullName evidence="8">Kinase-like domain-containing protein</fullName>
    </submittedName>
</protein>
<evidence type="ECO:0000256" key="2">
    <source>
        <dbReference type="ARBA" id="ARBA00022679"/>
    </source>
</evidence>
<evidence type="ECO:0000256" key="5">
    <source>
        <dbReference type="ARBA" id="ARBA00022840"/>
    </source>
</evidence>
<feature type="compositionally biased region" description="Basic and acidic residues" evidence="6">
    <location>
        <begin position="325"/>
        <end position="345"/>
    </location>
</feature>
<dbReference type="GO" id="GO:0005524">
    <property type="term" value="F:ATP binding"/>
    <property type="evidence" value="ECO:0007669"/>
    <property type="project" value="UniProtKB-KW"/>
</dbReference>
<comment type="caution">
    <text evidence="8">The sequence shown here is derived from an EMBL/GenBank/DDBJ whole genome shotgun (WGS) entry which is preliminary data.</text>
</comment>
<dbReference type="EMBL" id="QKYT01000547">
    <property type="protein sequence ID" value="RIA83716.1"/>
    <property type="molecule type" value="Genomic_DNA"/>
</dbReference>
<dbReference type="OrthoDB" id="6718656at2759"/>
<evidence type="ECO:0000313" key="8">
    <source>
        <dbReference type="EMBL" id="RIA83716.1"/>
    </source>
</evidence>
<dbReference type="InterPro" id="IPR000719">
    <property type="entry name" value="Prot_kinase_dom"/>
</dbReference>
<dbReference type="SUPFAM" id="SSF56112">
    <property type="entry name" value="Protein kinase-like (PK-like)"/>
    <property type="match status" value="1"/>
</dbReference>
<keyword evidence="5" id="KW-0067">ATP-binding</keyword>
<evidence type="ECO:0000313" key="9">
    <source>
        <dbReference type="Proteomes" id="UP000265703"/>
    </source>
</evidence>
<evidence type="ECO:0000256" key="4">
    <source>
        <dbReference type="ARBA" id="ARBA00022777"/>
    </source>
</evidence>
<accession>A0A397SG88</accession>
<sequence>MRWINFDSFSDREFVAQGGFGSVYSAKSDAWGKVALKFLDNSEILANDFLDELRAHHRCSLGSGIIDCYGVSKDPETNRYVMIILFDRVAKGLQGIHDSGLVHRDFHSGNILRHEKLVYVTDLGMCRPVNESEDSKNVYGVLPYVAPEVLRGDPYSQKADIYSLGMIMWEMSSNEPPFSDRAHDYSLAVDICNGLRPPIISGTPKGYVAAMLRCWDAEPSKRPTAADLLNVSAKWRYLSDGKAPFQGPKTNKKVKTGIVKSVITNSGAVHPQAFYTSRLLHFPNLPEPKNSDTFTLFDSTTGELHTMVRKSSSRREPVRSTSIDNKGKEKAREDYQTHNSRRESVTRSMTLGKIDKEMIDKIKADRRQHSHYRWSSIFNEIPKEVELYRVDEKEKRL</sequence>
<dbReference type="AlphaFoldDB" id="A0A397SG88"/>
<evidence type="ECO:0000256" key="6">
    <source>
        <dbReference type="SAM" id="MobiDB-lite"/>
    </source>
</evidence>
<dbReference type="GO" id="GO:0004709">
    <property type="term" value="F:MAP kinase kinase kinase activity"/>
    <property type="evidence" value="ECO:0007669"/>
    <property type="project" value="TreeGrafter"/>
</dbReference>
<keyword evidence="2" id="KW-0808">Transferase</keyword>
<gene>
    <name evidence="8" type="ORF">C1645_449056</name>
</gene>
<proteinExistence type="predicted"/>
<keyword evidence="4 8" id="KW-0418">Kinase</keyword>
<feature type="domain" description="Protein kinase" evidence="7">
    <location>
        <begin position="9"/>
        <end position="238"/>
    </location>
</feature>
<feature type="region of interest" description="Disordered" evidence="6">
    <location>
        <begin position="310"/>
        <end position="346"/>
    </location>
</feature>
<evidence type="ECO:0000259" key="7">
    <source>
        <dbReference type="PROSITE" id="PS50011"/>
    </source>
</evidence>
<dbReference type="Proteomes" id="UP000265703">
    <property type="component" value="Unassembled WGS sequence"/>
</dbReference>